<evidence type="ECO:0000256" key="2">
    <source>
        <dbReference type="ARBA" id="ARBA00009190"/>
    </source>
</evidence>
<dbReference type="PANTHER" id="PTHR12608:SF1">
    <property type="entry name" value="TRANSMEMBRANE PROTEIN 165"/>
    <property type="match status" value="1"/>
</dbReference>
<sequence length="90" mass="9675">MDWKLLATTFATLFVAELGDKTQLACVLLAADSKKPWTVFVGSSLALVTVSLIGVLFATLICQYISPGIMKKVAAVGFVVMGTLIYFDKL</sequence>
<comment type="similarity">
    <text evidence="2">Belongs to the GDT1 family.</text>
</comment>
<feature type="transmembrane region" description="Helical" evidence="6">
    <location>
        <begin position="40"/>
        <end position="62"/>
    </location>
</feature>
<evidence type="ECO:0000256" key="1">
    <source>
        <dbReference type="ARBA" id="ARBA00004141"/>
    </source>
</evidence>
<dbReference type="GO" id="GO:0046873">
    <property type="term" value="F:metal ion transmembrane transporter activity"/>
    <property type="evidence" value="ECO:0007669"/>
    <property type="project" value="InterPro"/>
</dbReference>
<comment type="caution">
    <text evidence="7">The sequence shown here is derived from an EMBL/GenBank/DDBJ whole genome shotgun (WGS) entry which is preliminary data.</text>
</comment>
<keyword evidence="3 6" id="KW-0812">Transmembrane</keyword>
<keyword evidence="5 6" id="KW-0472">Membrane</keyword>
<evidence type="ECO:0000256" key="4">
    <source>
        <dbReference type="ARBA" id="ARBA00022989"/>
    </source>
</evidence>
<keyword evidence="4 6" id="KW-1133">Transmembrane helix</keyword>
<evidence type="ECO:0008006" key="8">
    <source>
        <dbReference type="Google" id="ProtNLM"/>
    </source>
</evidence>
<gene>
    <name evidence="7" type="ORF">ASZ90_000122</name>
</gene>
<organism evidence="7">
    <name type="scientific">hydrocarbon metagenome</name>
    <dbReference type="NCBI Taxonomy" id="938273"/>
    <lineage>
        <taxon>unclassified sequences</taxon>
        <taxon>metagenomes</taxon>
        <taxon>ecological metagenomes</taxon>
    </lineage>
</organism>
<dbReference type="PANTHER" id="PTHR12608">
    <property type="entry name" value="TRANSMEMBRANE PROTEIN HTP-1 RELATED"/>
    <property type="match status" value="1"/>
</dbReference>
<proteinExistence type="inferred from homology"/>
<accession>A0A0W8GA44</accession>
<name>A0A0W8GA44_9ZZZZ</name>
<reference evidence="7" key="1">
    <citation type="journal article" date="2015" name="Proc. Natl. Acad. Sci. U.S.A.">
        <title>Networks of energetic and metabolic interactions define dynamics in microbial communities.</title>
        <authorList>
            <person name="Embree M."/>
            <person name="Liu J.K."/>
            <person name="Al-Bassam M.M."/>
            <person name="Zengler K."/>
        </authorList>
    </citation>
    <scope>NUCLEOTIDE SEQUENCE</scope>
</reference>
<evidence type="ECO:0000313" key="7">
    <source>
        <dbReference type="EMBL" id="KUG29981.1"/>
    </source>
</evidence>
<comment type="subcellular location">
    <subcellularLocation>
        <location evidence="1">Membrane</location>
        <topology evidence="1">Multi-pass membrane protein</topology>
    </subcellularLocation>
</comment>
<protein>
    <recommendedName>
        <fullName evidence="8">Transmembrane protein</fullName>
    </recommendedName>
</protein>
<dbReference type="InterPro" id="IPR001727">
    <property type="entry name" value="GDT1-like"/>
</dbReference>
<evidence type="ECO:0000256" key="6">
    <source>
        <dbReference type="SAM" id="Phobius"/>
    </source>
</evidence>
<dbReference type="GO" id="GO:0016020">
    <property type="term" value="C:membrane"/>
    <property type="evidence" value="ECO:0007669"/>
    <property type="project" value="UniProtKB-SubCell"/>
</dbReference>
<dbReference type="Pfam" id="PF01169">
    <property type="entry name" value="GDT1"/>
    <property type="match status" value="1"/>
</dbReference>
<dbReference type="EMBL" id="LNQE01000012">
    <property type="protein sequence ID" value="KUG29981.1"/>
    <property type="molecule type" value="Genomic_DNA"/>
</dbReference>
<evidence type="ECO:0000256" key="3">
    <source>
        <dbReference type="ARBA" id="ARBA00022692"/>
    </source>
</evidence>
<feature type="transmembrane region" description="Helical" evidence="6">
    <location>
        <begin position="69"/>
        <end position="87"/>
    </location>
</feature>
<dbReference type="AlphaFoldDB" id="A0A0W8GA44"/>
<evidence type="ECO:0000256" key="5">
    <source>
        <dbReference type="ARBA" id="ARBA00023136"/>
    </source>
</evidence>